<sequence>MSGTLFKLTKPPDGLTRRVLFNLMPTWDQLAERIGGLYDIPKDSVGVSYLDTDGDEVTLSSNDELQDYYTSNLPLKGFGLAGDAMKAIRFTVRDLSSARDSDKPLPQTPSTASALGNKRNTFGTPNVFLNAYDPIEDWQHIPSYPGGVPQSFLIPIVPEDSPAPHAHLEVVESEASVKDDSEDSASTVSRSTYDGVAADKGKQRATVEDVTDNDSDDRASTVSMVAENSPNKQPVHVASHVSTEDIFGTRKATPISRPSTAGDVTPKPAEREVVPEVDDPPLPELEDIPSAPKSNASLTGDIAQLLNMFSTVLATHPELSEGVRNVVRNATSGAYWVAHREAVSRAAEEIRRNAEQGAGEVRRAAEEAHRAAEEAAGRRVAEALGSIARAIGSATGAAPDPAPAAAAPAPASAENEPATSTPLNRNPPRNAAGARPRLTPFGDGRRGTWHYSSSFSPGEARNDPFDPRWDPFFSNMGLLHRPSRSFAPPPPPPPPAHPGPFPPPPPMPFPPSTVFGAAHVPPPPPPSIPILPGSFPGHEAMLAGMNTASFGGSHWPPPPPPPPVDFMRRWGNDDVNPRNADGLSTPHPPGSIYADSPTTAVGPDPNTSAARELSAKNALQAAKEKYKAEKERYRRERGLRKANRSRKMNSSGEEERYAAPDTSEDEDESDAEAHVLSQPLLKDDAQKEQPNYSQVRGPLDLVEMGPSSSSQTGTAEPAVQLVSNARGTFPQLEMFSVSPRRHHTIHGMRDRQRIIPGPPAPPPVLVQPPPGPPPHIHSPSTPMSPTSRIRLNITRRLADMGFTSADYQALPRKISLRVARLEEVRQVKGDPEVSREAEDAAVAEVLEELLSQPSRPSAAGSPSAGPSTLRRSNTTVPGAWN</sequence>
<feature type="region of interest" description="Disordered" evidence="1">
    <location>
        <begin position="480"/>
        <end position="533"/>
    </location>
</feature>
<feature type="compositionally biased region" description="Basic and acidic residues" evidence="1">
    <location>
        <begin position="622"/>
        <end position="636"/>
    </location>
</feature>
<feature type="compositionally biased region" description="Low complexity" evidence="1">
    <location>
        <begin position="848"/>
        <end position="867"/>
    </location>
</feature>
<organism evidence="2 3">
    <name type="scientific">Phlebiopsis gigantea (strain 11061_1 CR5-6)</name>
    <name type="common">White-rot fungus</name>
    <name type="synonym">Peniophora gigantea</name>
    <dbReference type="NCBI Taxonomy" id="745531"/>
    <lineage>
        <taxon>Eukaryota</taxon>
        <taxon>Fungi</taxon>
        <taxon>Dikarya</taxon>
        <taxon>Basidiomycota</taxon>
        <taxon>Agaricomycotina</taxon>
        <taxon>Agaricomycetes</taxon>
        <taxon>Polyporales</taxon>
        <taxon>Phanerochaetaceae</taxon>
        <taxon>Phlebiopsis</taxon>
    </lineage>
</organism>
<keyword evidence="3" id="KW-1185">Reference proteome</keyword>
<feature type="compositionally biased region" description="Polar residues" evidence="1">
    <location>
        <begin position="220"/>
        <end position="232"/>
    </location>
</feature>
<gene>
    <name evidence="2" type="ORF">PHLGIDRAFT_113644</name>
</gene>
<proteinExistence type="predicted"/>
<feature type="region of interest" description="Disordered" evidence="1">
    <location>
        <begin position="848"/>
        <end position="881"/>
    </location>
</feature>
<feature type="compositionally biased region" description="Polar residues" evidence="1">
    <location>
        <begin position="108"/>
        <end position="119"/>
    </location>
</feature>
<feature type="compositionally biased region" description="Pro residues" evidence="1">
    <location>
        <begin position="520"/>
        <end position="529"/>
    </location>
</feature>
<feature type="region of interest" description="Disordered" evidence="1">
    <location>
        <begin position="546"/>
        <end position="718"/>
    </location>
</feature>
<evidence type="ECO:0000313" key="3">
    <source>
        <dbReference type="Proteomes" id="UP000053257"/>
    </source>
</evidence>
<evidence type="ECO:0000313" key="2">
    <source>
        <dbReference type="EMBL" id="KIP12564.1"/>
    </source>
</evidence>
<dbReference type="Proteomes" id="UP000053257">
    <property type="component" value="Unassembled WGS sequence"/>
</dbReference>
<name>A0A0C3P3P6_PHLG1</name>
<feature type="region of interest" description="Disordered" evidence="1">
    <location>
        <begin position="98"/>
        <end position="119"/>
    </location>
</feature>
<feature type="compositionally biased region" description="Pro residues" evidence="1">
    <location>
        <begin position="487"/>
        <end position="511"/>
    </location>
</feature>
<reference evidence="2 3" key="1">
    <citation type="journal article" date="2014" name="PLoS Genet.">
        <title>Analysis of the Phlebiopsis gigantea genome, transcriptome and secretome provides insight into its pioneer colonization strategies of wood.</title>
        <authorList>
            <person name="Hori C."/>
            <person name="Ishida T."/>
            <person name="Igarashi K."/>
            <person name="Samejima M."/>
            <person name="Suzuki H."/>
            <person name="Master E."/>
            <person name="Ferreira P."/>
            <person name="Ruiz-Duenas F.J."/>
            <person name="Held B."/>
            <person name="Canessa P."/>
            <person name="Larrondo L.F."/>
            <person name="Schmoll M."/>
            <person name="Druzhinina I.S."/>
            <person name="Kubicek C.P."/>
            <person name="Gaskell J.A."/>
            <person name="Kersten P."/>
            <person name="St John F."/>
            <person name="Glasner J."/>
            <person name="Sabat G."/>
            <person name="Splinter BonDurant S."/>
            <person name="Syed K."/>
            <person name="Yadav J."/>
            <person name="Mgbeahuruike A.C."/>
            <person name="Kovalchuk A."/>
            <person name="Asiegbu F.O."/>
            <person name="Lackner G."/>
            <person name="Hoffmeister D."/>
            <person name="Rencoret J."/>
            <person name="Gutierrez A."/>
            <person name="Sun H."/>
            <person name="Lindquist E."/>
            <person name="Barry K."/>
            <person name="Riley R."/>
            <person name="Grigoriev I.V."/>
            <person name="Henrissat B."/>
            <person name="Kues U."/>
            <person name="Berka R.M."/>
            <person name="Martinez A.T."/>
            <person name="Covert S.F."/>
            <person name="Blanchette R.A."/>
            <person name="Cullen D."/>
        </authorList>
    </citation>
    <scope>NUCLEOTIDE SEQUENCE [LARGE SCALE GENOMIC DNA]</scope>
    <source>
        <strain evidence="2 3">11061_1 CR5-6</strain>
    </source>
</reference>
<dbReference type="SUPFAM" id="SSF54277">
    <property type="entry name" value="CAD &amp; PB1 domains"/>
    <property type="match status" value="1"/>
</dbReference>
<evidence type="ECO:0008006" key="4">
    <source>
        <dbReference type="Google" id="ProtNLM"/>
    </source>
</evidence>
<feature type="region of interest" description="Disordered" evidence="1">
    <location>
        <begin position="171"/>
        <end position="296"/>
    </location>
</feature>
<dbReference type="Gene3D" id="3.10.20.90">
    <property type="entry name" value="Phosphatidylinositol 3-kinase Catalytic Subunit, Chain A, domain 1"/>
    <property type="match status" value="1"/>
</dbReference>
<feature type="compositionally biased region" description="Basic and acidic residues" evidence="1">
    <location>
        <begin position="566"/>
        <end position="576"/>
    </location>
</feature>
<feature type="compositionally biased region" description="Pro residues" evidence="1">
    <location>
        <begin position="555"/>
        <end position="564"/>
    </location>
</feature>
<protein>
    <recommendedName>
        <fullName evidence="4">PB1 domain-containing protein</fullName>
    </recommendedName>
</protein>
<dbReference type="EMBL" id="KN840439">
    <property type="protein sequence ID" value="KIP12564.1"/>
    <property type="molecule type" value="Genomic_DNA"/>
</dbReference>
<feature type="compositionally biased region" description="Polar residues" evidence="1">
    <location>
        <begin position="869"/>
        <end position="881"/>
    </location>
</feature>
<accession>A0A0C3P3P6</accession>
<feature type="region of interest" description="Disordered" evidence="1">
    <location>
        <begin position="395"/>
        <end position="462"/>
    </location>
</feature>
<feature type="compositionally biased region" description="Basic residues" evidence="1">
    <location>
        <begin position="637"/>
        <end position="647"/>
    </location>
</feature>
<dbReference type="HOGENOM" id="CLU_020081_0_0_1"/>
<dbReference type="OrthoDB" id="661148at2759"/>
<feature type="compositionally biased region" description="Basic and acidic residues" evidence="1">
    <location>
        <begin position="197"/>
        <end position="207"/>
    </location>
</feature>
<feature type="compositionally biased region" description="Low complexity" evidence="1">
    <location>
        <begin position="397"/>
        <end position="418"/>
    </location>
</feature>
<feature type="compositionally biased region" description="Acidic residues" evidence="1">
    <location>
        <begin position="275"/>
        <end position="287"/>
    </location>
</feature>
<dbReference type="AlphaFoldDB" id="A0A0C3P3P6"/>
<dbReference type="STRING" id="745531.A0A0C3P3P6"/>
<evidence type="ECO:0000256" key="1">
    <source>
        <dbReference type="SAM" id="MobiDB-lite"/>
    </source>
</evidence>